<proteinExistence type="predicted"/>
<dbReference type="Gene3D" id="3.40.50.300">
    <property type="entry name" value="P-loop containing nucleotide triphosphate hydrolases"/>
    <property type="match status" value="1"/>
</dbReference>
<dbReference type="PANTHER" id="PTHR32071">
    <property type="entry name" value="TRANSCRIPTIONAL REGULATORY PROTEIN"/>
    <property type="match status" value="1"/>
</dbReference>
<gene>
    <name evidence="9" type="ORF">P3W24_11775</name>
</gene>
<dbReference type="InterPro" id="IPR027417">
    <property type="entry name" value="P-loop_NTPase"/>
</dbReference>
<keyword evidence="4" id="KW-0238">DNA-binding</keyword>
<evidence type="ECO:0000256" key="4">
    <source>
        <dbReference type="ARBA" id="ARBA00023125"/>
    </source>
</evidence>
<dbReference type="SMART" id="SM00382">
    <property type="entry name" value="AAA"/>
    <property type="match status" value="1"/>
</dbReference>
<organism evidence="9 10">
    <name type="scientific">Luteibacter sahnii</name>
    <dbReference type="NCBI Taxonomy" id="3021977"/>
    <lineage>
        <taxon>Bacteria</taxon>
        <taxon>Pseudomonadati</taxon>
        <taxon>Pseudomonadota</taxon>
        <taxon>Gammaproteobacteria</taxon>
        <taxon>Lysobacterales</taxon>
        <taxon>Rhodanobacteraceae</taxon>
        <taxon>Luteibacter</taxon>
    </lineage>
</organism>
<dbReference type="InterPro" id="IPR025943">
    <property type="entry name" value="Sigma_54_int_dom_ATP-bd_2"/>
</dbReference>
<keyword evidence="1" id="KW-0547">Nucleotide-binding</keyword>
<dbReference type="InterPro" id="IPR011006">
    <property type="entry name" value="CheY-like_superfamily"/>
</dbReference>
<evidence type="ECO:0000256" key="3">
    <source>
        <dbReference type="ARBA" id="ARBA00023015"/>
    </source>
</evidence>
<dbReference type="CDD" id="cd00009">
    <property type="entry name" value="AAA"/>
    <property type="match status" value="1"/>
</dbReference>
<keyword evidence="2" id="KW-0067">ATP-binding</keyword>
<evidence type="ECO:0000256" key="1">
    <source>
        <dbReference type="ARBA" id="ARBA00022741"/>
    </source>
</evidence>
<dbReference type="PRINTS" id="PR01590">
    <property type="entry name" value="HTHFIS"/>
</dbReference>
<reference evidence="9 10" key="1">
    <citation type="journal article" date="2024" name="Curr. Microbiol.">
        <title>Luteibacter sahnii sp. nov., A Novel Yellow-Colored Xanthomonadin Pigment Producing Probiotic Bacterium from Healthy Rice Seed Microbiome.</title>
        <authorList>
            <person name="Jaiswal G."/>
            <person name="Rana R."/>
            <person name="Nayak P.K."/>
            <person name="Chouhan R."/>
            <person name="Gandhi S.G."/>
            <person name="Patel H.K."/>
            <person name="Patil P.B."/>
        </authorList>
    </citation>
    <scope>NUCLEOTIDE SEQUENCE [LARGE SCALE GENOMIC DNA]</scope>
    <source>
        <strain evidence="9 10">PPL201</strain>
    </source>
</reference>
<dbReference type="Gene3D" id="3.40.50.2300">
    <property type="match status" value="1"/>
</dbReference>
<evidence type="ECO:0000259" key="7">
    <source>
        <dbReference type="PROSITE" id="PS50045"/>
    </source>
</evidence>
<feature type="modified residue" description="4-aspartylphosphate" evidence="6">
    <location>
        <position position="52"/>
    </location>
</feature>
<dbReference type="SMART" id="SM00448">
    <property type="entry name" value="REC"/>
    <property type="match status" value="1"/>
</dbReference>
<dbReference type="SUPFAM" id="SSF46689">
    <property type="entry name" value="Homeodomain-like"/>
    <property type="match status" value="1"/>
</dbReference>
<keyword evidence="3" id="KW-0805">Transcription regulation</keyword>
<comment type="caution">
    <text evidence="9">The sequence shown here is derived from an EMBL/GenBank/DDBJ whole genome shotgun (WGS) entry which is preliminary data.</text>
</comment>
<dbReference type="Proteomes" id="UP001528850">
    <property type="component" value="Unassembled WGS sequence"/>
</dbReference>
<sequence>MARILIIDDDADFRDTLASTLESMGHDVDVVGDGHEGLVALEQADVDLAFLDYLMPGRDGLSVLRTLGERGAPPKIPIIMLTAHATGENTIAAMRYGAFDHLTKPIGRDDLAAVIARARQAKAPPAPTPAAAPDGVESEPLLVGVSDAMRAVQKTVGMAAATSVPVLIHGETGTGKDVVARALHRASARAAMPFIAVNCAAIPAELMESELFGHRKGAFTGAVAERKGHFREAEGGTLFLDEIGDMPAAMQAKLLRVLQEQEVVPVGASQPVRVDVRVVAASHRDLAQRVADGQFRADLLYRLDVLSVRIAPLRDRREDIEPLVRHFLAGRKRIAADALAALCAYPWPGNVRQLRNAIERGVALSRTEMLTVHDLAAILPEHAAPEDVRDAPDGTTLPEAVEALERRMIRDALDVAQGNRAEAARRLGIRRQLLYRKMADYGLE</sequence>
<evidence type="ECO:0000313" key="9">
    <source>
        <dbReference type="EMBL" id="MDF4025644.1"/>
    </source>
</evidence>
<protein>
    <submittedName>
        <fullName evidence="9">Sigma-54 dependent transcriptional regulator</fullName>
    </submittedName>
</protein>
<keyword evidence="10" id="KW-1185">Reference proteome</keyword>
<dbReference type="PROSITE" id="PS00675">
    <property type="entry name" value="SIGMA54_INTERACT_1"/>
    <property type="match status" value="1"/>
</dbReference>
<dbReference type="PROSITE" id="PS00676">
    <property type="entry name" value="SIGMA54_INTERACT_2"/>
    <property type="match status" value="1"/>
</dbReference>
<dbReference type="InterPro" id="IPR025662">
    <property type="entry name" value="Sigma_54_int_dom_ATP-bd_1"/>
</dbReference>
<dbReference type="Pfam" id="PF25601">
    <property type="entry name" value="AAA_lid_14"/>
    <property type="match status" value="1"/>
</dbReference>
<dbReference type="InterPro" id="IPR002078">
    <property type="entry name" value="Sigma_54_int"/>
</dbReference>
<dbReference type="InterPro" id="IPR002197">
    <property type="entry name" value="HTH_Fis"/>
</dbReference>
<dbReference type="SUPFAM" id="SSF52540">
    <property type="entry name" value="P-loop containing nucleoside triphosphate hydrolases"/>
    <property type="match status" value="1"/>
</dbReference>
<dbReference type="InterPro" id="IPR025944">
    <property type="entry name" value="Sigma_54_int_dom_CS"/>
</dbReference>
<dbReference type="PROSITE" id="PS00688">
    <property type="entry name" value="SIGMA54_INTERACT_3"/>
    <property type="match status" value="1"/>
</dbReference>
<dbReference type="PROSITE" id="PS50110">
    <property type="entry name" value="RESPONSE_REGULATORY"/>
    <property type="match status" value="1"/>
</dbReference>
<evidence type="ECO:0000256" key="6">
    <source>
        <dbReference type="PROSITE-ProRule" id="PRU00169"/>
    </source>
</evidence>
<dbReference type="InterPro" id="IPR003593">
    <property type="entry name" value="AAA+_ATPase"/>
</dbReference>
<dbReference type="InterPro" id="IPR009057">
    <property type="entry name" value="Homeodomain-like_sf"/>
</dbReference>
<keyword evidence="5" id="KW-0804">Transcription</keyword>
<feature type="domain" description="Response regulatory" evidence="8">
    <location>
        <begin position="3"/>
        <end position="119"/>
    </location>
</feature>
<dbReference type="SUPFAM" id="SSF52172">
    <property type="entry name" value="CheY-like"/>
    <property type="match status" value="1"/>
</dbReference>
<dbReference type="PROSITE" id="PS50045">
    <property type="entry name" value="SIGMA54_INTERACT_4"/>
    <property type="match status" value="1"/>
</dbReference>
<dbReference type="Gene3D" id="1.10.8.60">
    <property type="match status" value="1"/>
</dbReference>
<dbReference type="InterPro" id="IPR001789">
    <property type="entry name" value="Sig_transdc_resp-reg_receiver"/>
</dbReference>
<keyword evidence="6" id="KW-0597">Phosphoprotein</keyword>
<dbReference type="Gene3D" id="1.10.10.60">
    <property type="entry name" value="Homeodomain-like"/>
    <property type="match status" value="1"/>
</dbReference>
<evidence type="ECO:0000313" key="10">
    <source>
        <dbReference type="Proteomes" id="UP001528850"/>
    </source>
</evidence>
<evidence type="ECO:0000259" key="8">
    <source>
        <dbReference type="PROSITE" id="PS50110"/>
    </source>
</evidence>
<evidence type="ECO:0000256" key="2">
    <source>
        <dbReference type="ARBA" id="ARBA00022840"/>
    </source>
</evidence>
<dbReference type="Pfam" id="PF02954">
    <property type="entry name" value="HTH_8"/>
    <property type="match status" value="1"/>
</dbReference>
<feature type="domain" description="Sigma-54 factor interaction" evidence="7">
    <location>
        <begin position="142"/>
        <end position="363"/>
    </location>
</feature>
<accession>A0ABT6BC37</accession>
<dbReference type="Pfam" id="PF00158">
    <property type="entry name" value="Sigma54_activat"/>
    <property type="match status" value="1"/>
</dbReference>
<dbReference type="InterPro" id="IPR058031">
    <property type="entry name" value="AAA_lid_NorR"/>
</dbReference>
<evidence type="ECO:0000256" key="5">
    <source>
        <dbReference type="ARBA" id="ARBA00023163"/>
    </source>
</evidence>
<name>A0ABT6BC37_9GAMM</name>
<dbReference type="EMBL" id="JARJJS010000002">
    <property type="protein sequence ID" value="MDF4025644.1"/>
    <property type="molecule type" value="Genomic_DNA"/>
</dbReference>
<dbReference type="Pfam" id="PF00072">
    <property type="entry name" value="Response_reg"/>
    <property type="match status" value="1"/>
</dbReference>